<name>A0ACB8AY68_9AGAM</name>
<reference evidence="1" key="1">
    <citation type="journal article" date="2021" name="New Phytol.">
        <title>Evolutionary innovations through gain and loss of genes in the ectomycorrhizal Boletales.</title>
        <authorList>
            <person name="Wu G."/>
            <person name="Miyauchi S."/>
            <person name="Morin E."/>
            <person name="Kuo A."/>
            <person name="Drula E."/>
            <person name="Varga T."/>
            <person name="Kohler A."/>
            <person name="Feng B."/>
            <person name="Cao Y."/>
            <person name="Lipzen A."/>
            <person name="Daum C."/>
            <person name="Hundley H."/>
            <person name="Pangilinan J."/>
            <person name="Johnson J."/>
            <person name="Barry K."/>
            <person name="LaButti K."/>
            <person name="Ng V."/>
            <person name="Ahrendt S."/>
            <person name="Min B."/>
            <person name="Choi I.G."/>
            <person name="Park H."/>
            <person name="Plett J.M."/>
            <person name="Magnuson J."/>
            <person name="Spatafora J.W."/>
            <person name="Nagy L.G."/>
            <person name="Henrissat B."/>
            <person name="Grigoriev I.V."/>
            <person name="Yang Z.L."/>
            <person name="Xu J."/>
            <person name="Martin F.M."/>
        </authorList>
    </citation>
    <scope>NUCLEOTIDE SEQUENCE</scope>
    <source>
        <strain evidence="1">KUC20120723A-06</strain>
    </source>
</reference>
<dbReference type="Proteomes" id="UP000790709">
    <property type="component" value="Unassembled WGS sequence"/>
</dbReference>
<keyword evidence="2" id="KW-1185">Reference proteome</keyword>
<evidence type="ECO:0000313" key="2">
    <source>
        <dbReference type="Proteomes" id="UP000790709"/>
    </source>
</evidence>
<organism evidence="1 2">
    <name type="scientific">Leucogyrophana mollusca</name>
    <dbReference type="NCBI Taxonomy" id="85980"/>
    <lineage>
        <taxon>Eukaryota</taxon>
        <taxon>Fungi</taxon>
        <taxon>Dikarya</taxon>
        <taxon>Basidiomycota</taxon>
        <taxon>Agaricomycotina</taxon>
        <taxon>Agaricomycetes</taxon>
        <taxon>Agaricomycetidae</taxon>
        <taxon>Boletales</taxon>
        <taxon>Boletales incertae sedis</taxon>
        <taxon>Leucogyrophana</taxon>
    </lineage>
</organism>
<dbReference type="EMBL" id="MU266780">
    <property type="protein sequence ID" value="KAH7918486.1"/>
    <property type="molecule type" value="Genomic_DNA"/>
</dbReference>
<proteinExistence type="predicted"/>
<comment type="caution">
    <text evidence="1">The sequence shown here is derived from an EMBL/GenBank/DDBJ whole genome shotgun (WGS) entry which is preliminary data.</text>
</comment>
<protein>
    <submittedName>
        <fullName evidence="1">Uncharacterized protein</fullName>
    </submittedName>
</protein>
<evidence type="ECO:0000313" key="1">
    <source>
        <dbReference type="EMBL" id="KAH7918486.1"/>
    </source>
</evidence>
<sequence>METTSDDGSGAVEVPYTAAELQTTARGELVELVLRQAEKWPMNDRRRFGTREARLGAIRKAVQKAASNTLRKALVNPTHGFSRPRGPADVVHRTAAICGTPPAAAGDDRSSAIDGGVVSNVRSAGKSREGVADDYSPSSDLPGPLSPHIQDDATSGAGDPEPAARTSAGLENEGLRANTNQVRILLHDLRRDDKLAKTTFRVTLTVIDSEECSPDHWCASTCELLQELQRRAGASLADPVKISYPYADQPEYYQDIVVTAPGESLEHGVPDLQYLQVPMSNTLRLVVEHGITPLRDDQGTRGWSPSDPVRDVSRASSSTPVAGPSGLQGGGGDDLQSHQQKMLAVSARATDSDKQVRRDKRLAISARIVDWLSGEAAKRVGYQAFKQGRYRPQHNPDIVASWRFAVEFCGAFLRAPCLTTAGKMTHATKGHIEQALGVGSTWMADAEKAVRLLERFGEGGTDERPAVVDRVKVSEGKREGSGSLLAFLKAQQDAE</sequence>
<accession>A0ACB8AY68</accession>
<gene>
    <name evidence="1" type="ORF">BV22DRAFT_1041732</name>
</gene>